<dbReference type="Proteomes" id="UP000540412">
    <property type="component" value="Unassembled WGS sequence"/>
</dbReference>
<organism evidence="2 3">
    <name type="scientific">Nocardia transvalensis</name>
    <dbReference type="NCBI Taxonomy" id="37333"/>
    <lineage>
        <taxon>Bacteria</taxon>
        <taxon>Bacillati</taxon>
        <taxon>Actinomycetota</taxon>
        <taxon>Actinomycetes</taxon>
        <taxon>Mycobacteriales</taxon>
        <taxon>Nocardiaceae</taxon>
        <taxon>Nocardia</taxon>
    </lineage>
</organism>
<dbReference type="InterPro" id="IPR007278">
    <property type="entry name" value="DUF397"/>
</dbReference>
<keyword evidence="3" id="KW-1185">Reference proteome</keyword>
<accession>A0A7W9PDL8</accession>
<evidence type="ECO:0000259" key="1">
    <source>
        <dbReference type="Pfam" id="PF04149"/>
    </source>
</evidence>
<protein>
    <recommendedName>
        <fullName evidence="1">DUF397 domain-containing protein</fullName>
    </recommendedName>
</protein>
<evidence type="ECO:0000313" key="2">
    <source>
        <dbReference type="EMBL" id="MBB5914184.1"/>
    </source>
</evidence>
<reference evidence="2 3" key="1">
    <citation type="submission" date="2020-08" db="EMBL/GenBank/DDBJ databases">
        <title>Sequencing the genomes of 1000 actinobacteria strains.</title>
        <authorList>
            <person name="Klenk H.-P."/>
        </authorList>
    </citation>
    <scope>NUCLEOTIDE SEQUENCE [LARGE SCALE GENOMIC DNA]</scope>
    <source>
        <strain evidence="2 3">DSM 43582</strain>
    </source>
</reference>
<gene>
    <name evidence="2" type="ORF">BJY24_003051</name>
</gene>
<evidence type="ECO:0000313" key="3">
    <source>
        <dbReference type="Proteomes" id="UP000540412"/>
    </source>
</evidence>
<dbReference type="Pfam" id="PF04149">
    <property type="entry name" value="DUF397"/>
    <property type="match status" value="1"/>
</dbReference>
<dbReference type="RefSeq" id="WP_040751349.1">
    <property type="nucleotide sequence ID" value="NZ_JACHIT010000001.1"/>
</dbReference>
<proteinExistence type="predicted"/>
<dbReference type="EMBL" id="JACHIT010000001">
    <property type="protein sequence ID" value="MBB5914184.1"/>
    <property type="molecule type" value="Genomic_DNA"/>
</dbReference>
<feature type="domain" description="DUF397" evidence="1">
    <location>
        <begin position="4"/>
        <end position="56"/>
    </location>
</feature>
<dbReference type="AlphaFoldDB" id="A0A7W9PDL8"/>
<sequence>MSTSFFKSTFSGSDQTCVEVAHRTDTVLIRDSKYTGPVHEQPTVSVPASDWPAFLDLVLSLRSGKPGGAVEIALHPDGGATIVGEGAALVYNADEWDAFAKGVADGEFDRH</sequence>
<name>A0A7W9PDL8_9NOCA</name>
<comment type="caution">
    <text evidence="2">The sequence shown here is derived from an EMBL/GenBank/DDBJ whole genome shotgun (WGS) entry which is preliminary data.</text>
</comment>